<keyword evidence="3" id="KW-0862">Zinc</keyword>
<dbReference type="AlphaFoldDB" id="A0A1G9GF02"/>
<comment type="cofactor">
    <cofactor evidence="3">
        <name>Zn(2+)</name>
        <dbReference type="ChEBI" id="CHEBI:29105"/>
    </cofactor>
    <text evidence="3">Binds 2 Zn(2+) ions per subunit. One is catalytic and the other provides a structural contribution.</text>
</comment>
<feature type="binding site" evidence="3">
    <location>
        <position position="177"/>
    </location>
    <ligand>
        <name>Zn(2+)</name>
        <dbReference type="ChEBI" id="CHEBI:29105"/>
        <label>1</label>
        <note>catalytic</note>
    </ligand>
</feature>
<sequence length="279" mass="31423">MLYTLKEIFNKYKDSAIASFNVYNLETIQAVANAAKLEDKPVIFAFGESYFRYANIEDIAFAVKRIVKELELDAVLHLDHAKKIESIRLALNNNFTSVMYDGSALILDENIRNTIVARNLSKDFGASLEAEIGYLNSEDGNEDYIISSKDFTDRNIAKEFSEKTSVDALAISVGNVHGIYKGTPSLDLQRIKEIYELVNIPLVLHGSSGIDEYQINMAIKNGIRKINVNTDLAVCAVGAMKERINKSNRPERLEKLLEIATREMQSVARKYIRMINSNN</sequence>
<feature type="binding site" evidence="2">
    <location>
        <position position="178"/>
    </location>
    <ligand>
        <name>dihydroxyacetone phosphate</name>
        <dbReference type="ChEBI" id="CHEBI:57642"/>
    </ligand>
</feature>
<dbReference type="Pfam" id="PF01116">
    <property type="entry name" value="F_bP_aldolase"/>
    <property type="match status" value="1"/>
</dbReference>
<dbReference type="GO" id="GO:0009025">
    <property type="term" value="F:tagatose-bisphosphate aldolase activity"/>
    <property type="evidence" value="ECO:0007669"/>
    <property type="project" value="TreeGrafter"/>
</dbReference>
<dbReference type="PIRSF" id="PIRSF001359">
    <property type="entry name" value="F_bP_aldolase_II"/>
    <property type="match status" value="1"/>
</dbReference>
<feature type="active site" description="Proton donor" evidence="1">
    <location>
        <position position="79"/>
    </location>
</feature>
<name>A0A1G9GF02_9FIRM</name>
<evidence type="ECO:0000313" key="5">
    <source>
        <dbReference type="Proteomes" id="UP000198718"/>
    </source>
</evidence>
<accession>A0A1G9GF02</accession>
<feature type="binding site" evidence="2">
    <location>
        <begin position="227"/>
        <end position="230"/>
    </location>
    <ligand>
        <name>dihydroxyacetone phosphate</name>
        <dbReference type="ChEBI" id="CHEBI:57642"/>
    </ligand>
</feature>
<evidence type="ECO:0000256" key="2">
    <source>
        <dbReference type="PIRSR" id="PIRSR001359-2"/>
    </source>
</evidence>
<dbReference type="InterPro" id="IPR000771">
    <property type="entry name" value="FBA_II"/>
</dbReference>
<organism evidence="4 5">
    <name type="scientific">Natronincola ferrireducens</name>
    <dbReference type="NCBI Taxonomy" id="393762"/>
    <lineage>
        <taxon>Bacteria</taxon>
        <taxon>Bacillati</taxon>
        <taxon>Bacillota</taxon>
        <taxon>Clostridia</taxon>
        <taxon>Peptostreptococcales</taxon>
        <taxon>Natronincolaceae</taxon>
        <taxon>Natronincola</taxon>
    </lineage>
</organism>
<feature type="binding site" evidence="3">
    <location>
        <position position="101"/>
    </location>
    <ligand>
        <name>Zn(2+)</name>
        <dbReference type="ChEBI" id="CHEBI:29105"/>
        <label>2</label>
    </ligand>
</feature>
<dbReference type="OrthoDB" id="9803995at2"/>
<dbReference type="PANTHER" id="PTHR30304">
    <property type="entry name" value="D-TAGATOSE-1,6-BISPHOSPHATE ALDOLASE"/>
    <property type="match status" value="1"/>
</dbReference>
<evidence type="ECO:0000313" key="4">
    <source>
        <dbReference type="EMBL" id="SDK99246.1"/>
    </source>
</evidence>
<dbReference type="GO" id="GO:0005829">
    <property type="term" value="C:cytosol"/>
    <property type="evidence" value="ECO:0007669"/>
    <property type="project" value="TreeGrafter"/>
</dbReference>
<keyword evidence="3" id="KW-0479">Metal-binding</keyword>
<dbReference type="InterPro" id="IPR050246">
    <property type="entry name" value="Class_II_FBP_aldolase"/>
</dbReference>
<dbReference type="GO" id="GO:0005975">
    <property type="term" value="P:carbohydrate metabolic process"/>
    <property type="evidence" value="ECO:0007669"/>
    <property type="project" value="InterPro"/>
</dbReference>
<dbReference type="Proteomes" id="UP000198718">
    <property type="component" value="Unassembled WGS sequence"/>
</dbReference>
<dbReference type="STRING" id="393762.SAMN05660472_02402"/>
<dbReference type="NCBIfam" id="TIGR00167">
    <property type="entry name" value="cbbA"/>
    <property type="match status" value="1"/>
</dbReference>
<dbReference type="InterPro" id="IPR013785">
    <property type="entry name" value="Aldolase_TIM"/>
</dbReference>
<dbReference type="RefSeq" id="WP_090553932.1">
    <property type="nucleotide sequence ID" value="NZ_FNFP01000006.1"/>
</dbReference>
<dbReference type="EMBL" id="FNFP01000006">
    <property type="protein sequence ID" value="SDK99246.1"/>
    <property type="molecule type" value="Genomic_DNA"/>
</dbReference>
<dbReference type="SUPFAM" id="SSF51569">
    <property type="entry name" value="Aldolase"/>
    <property type="match status" value="1"/>
</dbReference>
<feature type="binding site" evidence="3">
    <location>
        <position position="131"/>
    </location>
    <ligand>
        <name>Zn(2+)</name>
        <dbReference type="ChEBI" id="CHEBI:29105"/>
        <label>2</label>
    </ligand>
</feature>
<gene>
    <name evidence="4" type="ORF">SAMN05660472_02402</name>
</gene>
<protein>
    <submittedName>
        <fullName evidence="4">Fructose-bisphosphate aldolase, class II</fullName>
    </submittedName>
</protein>
<feature type="binding site" evidence="3">
    <location>
        <position position="80"/>
    </location>
    <ligand>
        <name>Zn(2+)</name>
        <dbReference type="ChEBI" id="CHEBI:29105"/>
        <label>1</label>
        <note>catalytic</note>
    </ligand>
</feature>
<evidence type="ECO:0000256" key="1">
    <source>
        <dbReference type="PIRSR" id="PIRSR001359-1"/>
    </source>
</evidence>
<dbReference type="GO" id="GO:0008270">
    <property type="term" value="F:zinc ion binding"/>
    <property type="evidence" value="ECO:0007669"/>
    <property type="project" value="InterPro"/>
</dbReference>
<evidence type="ECO:0000256" key="3">
    <source>
        <dbReference type="PIRSR" id="PIRSR001359-3"/>
    </source>
</evidence>
<keyword evidence="5" id="KW-1185">Reference proteome</keyword>
<feature type="binding site" evidence="3">
    <location>
        <position position="205"/>
    </location>
    <ligand>
        <name>Zn(2+)</name>
        <dbReference type="ChEBI" id="CHEBI:29105"/>
        <label>1</label>
        <note>catalytic</note>
    </ligand>
</feature>
<proteinExistence type="predicted"/>
<reference evidence="4 5" key="1">
    <citation type="submission" date="2016-10" db="EMBL/GenBank/DDBJ databases">
        <authorList>
            <person name="de Groot N.N."/>
        </authorList>
    </citation>
    <scope>NUCLEOTIDE SEQUENCE [LARGE SCALE GENOMIC DNA]</scope>
    <source>
        <strain evidence="4 5">DSM 18346</strain>
    </source>
</reference>
<feature type="binding site" evidence="2">
    <location>
        <begin position="206"/>
        <end position="208"/>
    </location>
    <ligand>
        <name>dihydroxyacetone phosphate</name>
        <dbReference type="ChEBI" id="CHEBI:57642"/>
    </ligand>
</feature>
<dbReference type="Gene3D" id="3.20.20.70">
    <property type="entry name" value="Aldolase class I"/>
    <property type="match status" value="1"/>
</dbReference>
<dbReference type="PANTHER" id="PTHR30304:SF0">
    <property type="entry name" value="D-TAGATOSE-1,6-BISPHOSPHATE ALDOLASE SUBUNIT GATY-RELATED"/>
    <property type="match status" value="1"/>
</dbReference>